<reference evidence="2" key="1">
    <citation type="journal article" date="2022" name="Microorganisms">
        <title>Two New Species of Filamentous Sulfur Bacteria of the Genus Thiothrix, Thiothrix winogradskyi sp. nov. and 'Candidatus Thiothrix sulfatifontis' sp. nov.</title>
        <authorList>
            <person name="Ravin N.V."/>
            <person name="Rossetti S."/>
            <person name="Beletsky A.V."/>
            <person name="Kadnikov V.V."/>
            <person name="Rudenko T.S."/>
            <person name="Smolyakov D.D."/>
            <person name="Moskvitina M.I."/>
            <person name="Gureeva M.V."/>
            <person name="Mardanov A.V."/>
            <person name="Grabovich M.Y."/>
        </authorList>
    </citation>
    <scope>NUCLEOTIDE SEQUENCE</scope>
    <source>
        <strain evidence="2">CT3</strain>
    </source>
</reference>
<dbReference type="InterPro" id="IPR003593">
    <property type="entry name" value="AAA+_ATPase"/>
</dbReference>
<dbReference type="Pfam" id="PF07728">
    <property type="entry name" value="AAA_5"/>
    <property type="match status" value="1"/>
</dbReference>
<proteinExistence type="predicted"/>
<feature type="domain" description="AAA+ ATPase" evidence="1">
    <location>
        <begin position="64"/>
        <end position="248"/>
    </location>
</feature>
<name>A0ABY3SW62_9GAMM</name>
<dbReference type="InterPro" id="IPR027417">
    <property type="entry name" value="P-loop_NTPase"/>
</dbReference>
<dbReference type="CDD" id="cd00009">
    <property type="entry name" value="AAA"/>
    <property type="match status" value="1"/>
</dbReference>
<evidence type="ECO:0000259" key="1">
    <source>
        <dbReference type="SMART" id="SM00382"/>
    </source>
</evidence>
<protein>
    <submittedName>
        <fullName evidence="2">MoxR family ATPase</fullName>
    </submittedName>
</protein>
<dbReference type="Gene3D" id="3.40.50.300">
    <property type="entry name" value="P-loop containing nucleotide triphosphate hydrolases"/>
    <property type="match status" value="1"/>
</dbReference>
<evidence type="ECO:0000313" key="2">
    <source>
        <dbReference type="EMBL" id="UJS23732.1"/>
    </source>
</evidence>
<evidence type="ECO:0000313" key="3">
    <source>
        <dbReference type="Proteomes" id="UP001054801"/>
    </source>
</evidence>
<dbReference type="EMBL" id="CP091244">
    <property type="protein sequence ID" value="UJS23732.1"/>
    <property type="molecule type" value="Genomic_DNA"/>
</dbReference>
<sequence>MNDAFHIINKPSDWQRHDAEHLPGKMQALAATATIANERDLDKSAERFRPSAALLTAINAALAARVPLLLTGEPGTGKTQVAWFIKRFFKIPLFAYQVHSNSQAADMRYDFDAVAYLRDAYVARHGGETPSNSPLSGGEPEKIDPRSQQRYLKPGALWQAYDSTTECVLLIDEIDKAPRDFPNDLLQELDQSRFEHPFHKGEYVSRKGAPPIIIITSNGERRLPDAFLRRCMVHHIALDKDLLLEIMTAWQSQFPHLHPDTREAALKRFNEIRDIPRLSKKPGAAELLLWLSVLSAQGVSKAALADSVALKDLPALMCLIKDHTDYGHLG</sequence>
<keyword evidence="3" id="KW-1185">Reference proteome</keyword>
<accession>A0ABY3SW62</accession>
<dbReference type="RefSeq" id="WP_236497934.1">
    <property type="nucleotide sequence ID" value="NZ_CP091244.1"/>
</dbReference>
<gene>
    <name evidence="2" type="ORF">L2Y54_17590</name>
</gene>
<organism evidence="2 3">
    <name type="scientific">Thiothrix winogradskyi</name>
    <dbReference type="NCBI Taxonomy" id="96472"/>
    <lineage>
        <taxon>Bacteria</taxon>
        <taxon>Pseudomonadati</taxon>
        <taxon>Pseudomonadota</taxon>
        <taxon>Gammaproteobacteria</taxon>
        <taxon>Thiotrichales</taxon>
        <taxon>Thiotrichaceae</taxon>
        <taxon>Thiothrix</taxon>
    </lineage>
</organism>
<dbReference type="InterPro" id="IPR011704">
    <property type="entry name" value="ATPase_dyneun-rel_AAA"/>
</dbReference>
<dbReference type="SMART" id="SM00382">
    <property type="entry name" value="AAA"/>
    <property type="match status" value="1"/>
</dbReference>
<dbReference type="Proteomes" id="UP001054801">
    <property type="component" value="Chromosome"/>
</dbReference>
<dbReference type="SUPFAM" id="SSF52540">
    <property type="entry name" value="P-loop containing nucleoside triphosphate hydrolases"/>
    <property type="match status" value="1"/>
</dbReference>